<feature type="binding site" evidence="15">
    <location>
        <position position="196"/>
    </location>
    <ligand>
        <name>Mg(2+)</name>
        <dbReference type="ChEBI" id="CHEBI:18420"/>
    </ligand>
</feature>
<evidence type="ECO:0000256" key="14">
    <source>
        <dbReference type="PIRSR" id="PIRSR605478-3"/>
    </source>
</evidence>
<dbReference type="PROSITE" id="PS00801">
    <property type="entry name" value="TRANSKETOLASE_1"/>
    <property type="match status" value="1"/>
</dbReference>
<evidence type="ECO:0000256" key="13">
    <source>
        <dbReference type="PIRSR" id="PIRSR605478-2"/>
    </source>
</evidence>
<dbReference type="EMBL" id="FXSZ01000010">
    <property type="protein sequence ID" value="SMO77888.1"/>
    <property type="molecule type" value="Genomic_DNA"/>
</dbReference>
<feature type="binding site" evidence="13">
    <location>
        <position position="367"/>
    </location>
    <ligand>
        <name>substrate</name>
    </ligand>
</feature>
<feature type="binding site" evidence="13">
    <location>
        <position position="545"/>
    </location>
    <ligand>
        <name>substrate</name>
    </ligand>
</feature>
<dbReference type="InterPro" id="IPR020826">
    <property type="entry name" value="Transketolase_BS"/>
</dbReference>
<dbReference type="Pfam" id="PF22613">
    <property type="entry name" value="Transketolase_C_1"/>
    <property type="match status" value="1"/>
</dbReference>
<comment type="cofactor">
    <cofactor evidence="14">
        <name>thiamine diphosphate</name>
        <dbReference type="ChEBI" id="CHEBI:58937"/>
    </cofactor>
    <text evidence="14">Binds 1 thiamine pyrophosphate per subunit. During the reaction, the substrate forms a covalent intermediate with the cofactor.</text>
</comment>
<feature type="binding site" evidence="13">
    <location>
        <position position="494"/>
    </location>
    <ligand>
        <name>substrate</name>
    </ligand>
</feature>
<dbReference type="NCBIfam" id="TIGR00232">
    <property type="entry name" value="tktlase_bact"/>
    <property type="match status" value="1"/>
</dbReference>
<evidence type="ECO:0000256" key="1">
    <source>
        <dbReference type="ARBA" id="ARBA00001913"/>
    </source>
</evidence>
<feature type="binding site" evidence="14">
    <location>
        <begin position="125"/>
        <end position="127"/>
    </location>
    <ligand>
        <name>thiamine diphosphate</name>
        <dbReference type="ChEBI" id="CHEBI:58937"/>
    </ligand>
</feature>
<comment type="cofactor">
    <cofactor evidence="17">
        <name>Mg(2+)</name>
        <dbReference type="ChEBI" id="CHEBI:18420"/>
    </cofactor>
    <cofactor evidence="17">
        <name>Ca(2+)</name>
        <dbReference type="ChEBI" id="CHEBI:29108"/>
    </cofactor>
    <cofactor evidence="17">
        <name>Mn(2+)</name>
        <dbReference type="ChEBI" id="CHEBI:29035"/>
    </cofactor>
    <cofactor evidence="17">
        <name>Co(2+)</name>
        <dbReference type="ChEBI" id="CHEBI:48828"/>
    </cofactor>
    <text evidence="17">Binds 1 Mg(2+) ion per subunit. Can also utilize other divalent metal cations, such as Ca(2+), Mn(2+) and Co(2+).</text>
</comment>
<feature type="binding site" evidence="15">
    <location>
        <position position="198"/>
    </location>
    <ligand>
        <name>Mg(2+)</name>
        <dbReference type="ChEBI" id="CHEBI:18420"/>
    </ligand>
</feature>
<feature type="binding site" evidence="13">
    <location>
        <position position="37"/>
    </location>
    <ligand>
        <name>substrate</name>
    </ligand>
</feature>
<evidence type="ECO:0000256" key="4">
    <source>
        <dbReference type="ARBA" id="ARBA00011738"/>
    </source>
</evidence>
<dbReference type="InterPro" id="IPR009014">
    <property type="entry name" value="Transketo_C/PFOR_II"/>
</dbReference>
<dbReference type="InterPro" id="IPR055152">
    <property type="entry name" value="Transketolase-like_C_2"/>
</dbReference>
<feature type="binding site" evidence="14">
    <location>
        <position position="272"/>
    </location>
    <ligand>
        <name>thiamine diphosphate</name>
        <dbReference type="ChEBI" id="CHEBI:58937"/>
    </ligand>
</feature>
<dbReference type="InterPro" id="IPR005474">
    <property type="entry name" value="Transketolase_N"/>
</dbReference>
<comment type="cofactor">
    <cofactor evidence="15">
        <name>Mg(2+)</name>
        <dbReference type="ChEBI" id="CHEBI:18420"/>
    </cofactor>
    <text evidence="15">Binds 1 Mg(2+) ion per subunit. Can also utilize other divalent metal cations, such as Ca(2+), Mn(2+) and Co(2+).</text>
</comment>
<evidence type="ECO:0000256" key="15">
    <source>
        <dbReference type="PIRSR" id="PIRSR605478-4"/>
    </source>
</evidence>
<feature type="domain" description="Transketolase-like pyrimidine-binding" evidence="18">
    <location>
        <begin position="364"/>
        <end position="550"/>
    </location>
</feature>
<evidence type="ECO:0000259" key="18">
    <source>
        <dbReference type="SMART" id="SM00861"/>
    </source>
</evidence>
<feature type="binding site" evidence="13">
    <location>
        <position position="486"/>
    </location>
    <ligand>
        <name>substrate</name>
    </ligand>
</feature>
<dbReference type="PANTHER" id="PTHR43522:SF2">
    <property type="entry name" value="TRANSKETOLASE 1-RELATED"/>
    <property type="match status" value="1"/>
</dbReference>
<gene>
    <name evidence="19" type="ORF">SAMN06265350_11043</name>
</gene>
<proteinExistence type="inferred from homology"/>
<organism evidence="19 20">
    <name type="scientific">Solitalea koreensis</name>
    <dbReference type="NCBI Taxonomy" id="543615"/>
    <lineage>
        <taxon>Bacteria</taxon>
        <taxon>Pseudomonadati</taxon>
        <taxon>Bacteroidota</taxon>
        <taxon>Sphingobacteriia</taxon>
        <taxon>Sphingobacteriales</taxon>
        <taxon>Sphingobacteriaceae</taxon>
        <taxon>Solitalea</taxon>
    </lineage>
</organism>
<name>A0A521E1S4_9SPHI</name>
<dbReference type="Pfam" id="PF02779">
    <property type="entry name" value="Transket_pyr"/>
    <property type="match status" value="1"/>
</dbReference>
<dbReference type="SUPFAM" id="SSF52518">
    <property type="entry name" value="Thiamin diphosphate-binding fold (THDP-binding)"/>
    <property type="match status" value="2"/>
</dbReference>
<keyword evidence="7 15" id="KW-0479">Metal-binding</keyword>
<dbReference type="Proteomes" id="UP000315971">
    <property type="component" value="Unassembled WGS sequence"/>
</dbReference>
<evidence type="ECO:0000256" key="16">
    <source>
        <dbReference type="PIRSR" id="PIRSR605478-5"/>
    </source>
</evidence>
<feature type="binding site" evidence="14">
    <location>
        <position position="196"/>
    </location>
    <ligand>
        <name>thiamine diphosphate</name>
        <dbReference type="ChEBI" id="CHEBI:58937"/>
    </ligand>
</feature>
<comment type="subunit">
    <text evidence="4 17">Homodimer.</text>
</comment>
<evidence type="ECO:0000256" key="17">
    <source>
        <dbReference type="RuleBase" id="RU004996"/>
    </source>
</evidence>
<dbReference type="GO" id="GO:0046872">
    <property type="term" value="F:metal ion binding"/>
    <property type="evidence" value="ECO:0007669"/>
    <property type="project" value="UniProtKB-KW"/>
</dbReference>
<evidence type="ECO:0000256" key="3">
    <source>
        <dbReference type="ARBA" id="ARBA00007131"/>
    </source>
</evidence>
<keyword evidence="6 17" id="KW-0808">Transferase</keyword>
<feature type="site" description="Important for catalytic activity" evidence="16">
    <location>
        <position position="272"/>
    </location>
</feature>
<evidence type="ECO:0000256" key="9">
    <source>
        <dbReference type="ARBA" id="ARBA00023052"/>
    </source>
</evidence>
<evidence type="ECO:0000256" key="8">
    <source>
        <dbReference type="ARBA" id="ARBA00022842"/>
    </source>
</evidence>
<feature type="site" description="Important for catalytic activity" evidence="16">
    <location>
        <position position="37"/>
    </location>
</feature>
<evidence type="ECO:0000256" key="5">
    <source>
        <dbReference type="ARBA" id="ARBA00013152"/>
    </source>
</evidence>
<reference evidence="19 20" key="1">
    <citation type="submission" date="2017-05" db="EMBL/GenBank/DDBJ databases">
        <authorList>
            <person name="Varghese N."/>
            <person name="Submissions S."/>
        </authorList>
    </citation>
    <scope>NUCLEOTIDE SEQUENCE [LARGE SCALE GENOMIC DNA]</scope>
    <source>
        <strain evidence="19 20">DSM 21342</strain>
    </source>
</reference>
<dbReference type="AlphaFoldDB" id="A0A521E1S4"/>
<feature type="active site" description="Proton donor" evidence="12">
    <location>
        <position position="436"/>
    </location>
</feature>
<dbReference type="SMART" id="SM00861">
    <property type="entry name" value="Transket_pyr"/>
    <property type="match status" value="1"/>
</dbReference>
<comment type="cofactor">
    <cofactor evidence="1">
        <name>Ca(2+)</name>
        <dbReference type="ChEBI" id="CHEBI:29108"/>
    </cofactor>
</comment>
<feature type="binding site" evidence="14">
    <location>
        <position position="462"/>
    </location>
    <ligand>
        <name>thiamine diphosphate</name>
        <dbReference type="ChEBI" id="CHEBI:58937"/>
    </ligand>
</feature>
<dbReference type="PANTHER" id="PTHR43522">
    <property type="entry name" value="TRANSKETOLASE"/>
    <property type="match status" value="1"/>
</dbReference>
<dbReference type="GO" id="GO:0005829">
    <property type="term" value="C:cytosol"/>
    <property type="evidence" value="ECO:0007669"/>
    <property type="project" value="TreeGrafter"/>
</dbReference>
<dbReference type="FunFam" id="3.40.50.920:FF:000003">
    <property type="entry name" value="Transketolase"/>
    <property type="match status" value="1"/>
</dbReference>
<dbReference type="CDD" id="cd07033">
    <property type="entry name" value="TPP_PYR_DXS_TK_like"/>
    <property type="match status" value="1"/>
</dbReference>
<keyword evidence="20" id="KW-1185">Reference proteome</keyword>
<feature type="binding site" evidence="14">
    <location>
        <position position="77"/>
    </location>
    <ligand>
        <name>thiamine diphosphate</name>
        <dbReference type="ChEBI" id="CHEBI:58937"/>
    </ligand>
</feature>
<dbReference type="InterPro" id="IPR005475">
    <property type="entry name" value="Transketolase-like_Pyr-bd"/>
</dbReference>
<dbReference type="InterPro" id="IPR029061">
    <property type="entry name" value="THDP-binding"/>
</dbReference>
<keyword evidence="8 15" id="KW-0460">Magnesium</keyword>
<evidence type="ECO:0000256" key="12">
    <source>
        <dbReference type="PIRSR" id="PIRSR605478-1"/>
    </source>
</evidence>
<feature type="binding site" evidence="15">
    <location>
        <position position="166"/>
    </location>
    <ligand>
        <name>Mg(2+)</name>
        <dbReference type="ChEBI" id="CHEBI:18420"/>
    </ligand>
</feature>
<dbReference type="FunFam" id="3.40.50.970:FF:000004">
    <property type="entry name" value="Transketolase"/>
    <property type="match status" value="1"/>
</dbReference>
<keyword evidence="17" id="KW-0106">Calcium</keyword>
<dbReference type="Gene3D" id="3.40.50.970">
    <property type="match status" value="2"/>
</dbReference>
<dbReference type="GO" id="GO:0004802">
    <property type="term" value="F:transketolase activity"/>
    <property type="evidence" value="ECO:0007669"/>
    <property type="project" value="UniProtKB-UniRule"/>
</dbReference>
<dbReference type="PROSITE" id="PS00802">
    <property type="entry name" value="TRANSKETOLASE_2"/>
    <property type="match status" value="1"/>
</dbReference>
<dbReference type="OrthoDB" id="8732661at2"/>
<comment type="similarity">
    <text evidence="3 17">Belongs to the transketolase family.</text>
</comment>
<keyword evidence="9 14" id="KW-0786">Thiamine pyrophosphate</keyword>
<evidence type="ECO:0000256" key="6">
    <source>
        <dbReference type="ARBA" id="ARBA00022679"/>
    </source>
</evidence>
<dbReference type="GO" id="GO:0009052">
    <property type="term" value="P:pentose-phosphate shunt, non-oxidative branch"/>
    <property type="evidence" value="ECO:0007669"/>
    <property type="project" value="UniProtKB-ARBA"/>
</dbReference>
<evidence type="ECO:0000256" key="11">
    <source>
        <dbReference type="NCBIfam" id="TIGR00232"/>
    </source>
</evidence>
<dbReference type="Pfam" id="PF00456">
    <property type="entry name" value="Transketolase_N"/>
    <property type="match status" value="1"/>
</dbReference>
<evidence type="ECO:0000256" key="7">
    <source>
        <dbReference type="ARBA" id="ARBA00022723"/>
    </source>
</evidence>
<evidence type="ECO:0000256" key="2">
    <source>
        <dbReference type="ARBA" id="ARBA00001941"/>
    </source>
</evidence>
<feature type="binding site" evidence="13">
    <location>
        <position position="498"/>
    </location>
    <ligand>
        <name>substrate</name>
    </ligand>
</feature>
<dbReference type="SUPFAM" id="SSF52922">
    <property type="entry name" value="TK C-terminal domain-like"/>
    <property type="match status" value="1"/>
</dbReference>
<comment type="catalytic activity">
    <reaction evidence="10 17">
        <text>D-sedoheptulose 7-phosphate + D-glyceraldehyde 3-phosphate = aldehydo-D-ribose 5-phosphate + D-xylulose 5-phosphate</text>
        <dbReference type="Rhea" id="RHEA:10508"/>
        <dbReference type="ChEBI" id="CHEBI:57483"/>
        <dbReference type="ChEBI" id="CHEBI:57737"/>
        <dbReference type="ChEBI" id="CHEBI:58273"/>
        <dbReference type="ChEBI" id="CHEBI:59776"/>
        <dbReference type="EC" id="2.2.1.1"/>
    </reaction>
</comment>
<comment type="function">
    <text evidence="17">Catalyzes the transfer of a two-carbon ketol group from a ketose donor to an aldose acceptor, via a covalent intermediate with the cofactor thiamine pyrophosphate.</text>
</comment>
<evidence type="ECO:0000256" key="10">
    <source>
        <dbReference type="ARBA" id="ARBA00049473"/>
    </source>
</evidence>
<feature type="binding site" evidence="13">
    <location>
        <position position="394"/>
    </location>
    <ligand>
        <name>substrate</name>
    </ligand>
</feature>
<dbReference type="EC" id="2.2.1.1" evidence="5 11"/>
<dbReference type="InterPro" id="IPR049557">
    <property type="entry name" value="Transketolase_CS"/>
</dbReference>
<accession>A0A521E1S4</accession>
<evidence type="ECO:0000313" key="20">
    <source>
        <dbReference type="Proteomes" id="UP000315971"/>
    </source>
</evidence>
<dbReference type="InterPro" id="IPR033247">
    <property type="entry name" value="Transketolase_fam"/>
</dbReference>
<dbReference type="Gene3D" id="3.40.50.920">
    <property type="match status" value="1"/>
</dbReference>
<comment type="cofactor">
    <cofactor evidence="2">
        <name>Co(2+)</name>
        <dbReference type="ChEBI" id="CHEBI:48828"/>
    </cofactor>
</comment>
<protein>
    <recommendedName>
        <fullName evidence="5 11">Transketolase</fullName>
        <ecNumber evidence="5 11">2.2.1.1</ecNumber>
    </recommendedName>
</protein>
<sequence length="696" mass="76295">METPTKPTPSSEKLDQQCINTIRFLSVDAVQKANSGHPGLPLGAAPMAYTLWTRFLKHNPTNPHWFDRDRFVLSAGHGSMLLYSLLHLTGYNLPLEEIKLFRQWGSKAPGHPERGLTPGVETTTGPLGQGFANGVGMAIAEAYLAARYNKPGFEIINHYTYVLLSDGDLMEGVASEAASLAGHLKLSKLIYLYDSNHITLASATPVTFTENQAQRFEAYAWHTQSVEDGNDLEAISNAIVAAQKETERPSIIFIRTHIGYGSPNKQDTCAAHGSPLGIEEVKLTKEKLGWQVEPAFLIPEEALKNFRKAVELGKQLETKWENKFSLYEKEHPESASELLGLIHGKLSINWDANIPEFPADEKGIASRVASGKIMQAFFEMIPGFIGGSADLNSSTHTELKNVGNFENPSMAVGDLQGSAEGGWSYAGRNLQFGVREHGMASISNGMAAHGGLIPFCSTFLTFSDYMRPAIRLAALMELNLIYVFTHDSIAMGEDGPTHQPIEHLASLRAIPNLIVIRPNDANETAMAWRIAIESRKAPVALILSRQDLPTLDRTKFASAEGLRFGAYILSDVADANPEIILIASGSEVDLIVKAKQKLIEHNILVRLVSMPSWELFETQKQEYKDSVFLPSVKTRISVEAGVSQGWHRYVGDCGEVIGINSFGASAPGGVMMHEYGFTVEHICDCAIALLKKNNHD</sequence>
<dbReference type="InterPro" id="IPR005478">
    <property type="entry name" value="Transketolase_bac-like"/>
</dbReference>
<feature type="binding site" evidence="13">
    <location>
        <position position="272"/>
    </location>
    <ligand>
        <name>substrate</name>
    </ligand>
</feature>
<dbReference type="CDD" id="cd02012">
    <property type="entry name" value="TPP_TK"/>
    <property type="match status" value="1"/>
</dbReference>
<dbReference type="RefSeq" id="WP_142604525.1">
    <property type="nucleotide sequence ID" value="NZ_FXSZ01000010.1"/>
</dbReference>
<evidence type="ECO:0000313" key="19">
    <source>
        <dbReference type="EMBL" id="SMO77888.1"/>
    </source>
</evidence>
<feature type="binding site" evidence="14">
    <location>
        <position position="167"/>
    </location>
    <ligand>
        <name>thiamine diphosphate</name>
        <dbReference type="ChEBI" id="CHEBI:58937"/>
    </ligand>
</feature>
<dbReference type="FunFam" id="3.40.50.970:FF:000003">
    <property type="entry name" value="Transketolase"/>
    <property type="match status" value="1"/>
</dbReference>